<feature type="region of interest" description="Disordered" evidence="2">
    <location>
        <begin position="834"/>
        <end position="871"/>
    </location>
</feature>
<dbReference type="EMBL" id="CAMPGE010030200">
    <property type="protein sequence ID" value="CAI2387709.1"/>
    <property type="molecule type" value="Genomic_DNA"/>
</dbReference>
<sequence length="1427" mass="163331">MEKRKAFNPSLVSLPKQGSSRLASLKETDAYEKYLQGEKKLLNFSGIKEKKQEKETIKTSGKKAAHQIVFNNTVSPGIGESTGAVPQKVDQQEPLDKNLFDNNPQIEFDDHVKKALTTRVSSDIYQLMRDSSETHNDGILNKLKKKYRNFKPQGSSTFLEKQEGLGDEGNFSSRNPYLRLKQDSITNQQAFARKNLSLKSKFQKLQNNYGDFLAINTLDDLKKAHKSFLPEKQLTSRVDKPAPASLHSRNISESLRTLSSADTRRKSLTNTGKTQKPKDSPDIHKILLKSHKIDKGSSQGNLLHKKLIGSASTIYPNVPLLHNSKIGTPKSKASIKRVEDVESIYTQKGDSSLKPYTGTNREVEDWTKALLPQELTQLSKMIPPGSAASRRSHSTHGMSPNNRDKSIGQLVGSRKYENKQKELILNFKKSQHIFGRQDVILLQSWLAQQLRNLEKKGVSKEEKLNLSNTAYNIAMEEIIKQVDVECKERGQLLKKVWSQAMTLNSYENTKFTRSQELLLEFEQKKNKELKERIAKMQKEISSLSKKLTDLENTDSGKQGATGNSFMGSKKKTRFKDSYTKKRRHKRYEPKDYQMNGITSQFVKLLSEQDSESDTDVIEKELERLDSHKEVRPITPEEVPEEEEEEDLDYISIAKKLENCQINSKAVSTQELESRKDPFWEYEKKMNRGEVMEACTDAQIQGMDLSELNDNNYSDQASSDKEDTFIEGNQTLLSLGIIEGESDLSQGETLQTPLLNPNIILDNFTEEDAPLGDESYASYLDENQKTRRIQTEITSEQMKAFFDTDNSVLNQSLENINNKLFEELCNFEKLSELQEDDQASKYSQSTSQDPSRSASQDPQTTRTDGVERSANLRNYTYNFTNAVKHHSKGQNTPRHQVAEGLSPLEIGTSKFMKKRTQFGKGSMRKQKGNNQKEFGDLQDESDVFSQEDGLTQSEISHFKKSGEEFKHDEFSEVDDTSKPQNSKNHSTGRKETRRDIKKNKDLLRVPRNLTLRNRVMIDSAEISYKAQFHKALKLINSLQKELEEYKKMSKIVQYITTQRAGGNPHRDEMAEDIKVIISDLKEHIGLQENEELGMIKENYGKIINLCGASKENTKEVEDIILNVMHSKSNKQKALKDFTDKIITTIEEVGENKEEDDEANMDEPSSRLSPGRGVQDDFKRIPIISSLSEYRNMQRKSVELGTQFSEFNLSKAGMLKVPKKLKHDADNIIEKLLKKKKLKDLMPSTQMFAIITQIHKTSRDFLEKHHPDLSVQGYVYDYIMNKYGIKKIADKKFKQLCSTILRYNETNSRSFIFGKFMSIFQPLEKALFIEYTNIKEAIFSLNIGFMPNNIESNAAHFVPYIRATKYLSNHVEPTMPQDQYKELQKKVEKARKVDKKGKNSFGIINIDQFIMLIFASRGFRPRKKSIVHV</sequence>
<name>A0AAD2DAY5_EUPCR</name>
<keyword evidence="1" id="KW-0175">Coiled coil</keyword>
<dbReference type="PANTHER" id="PTHR34894">
    <property type="entry name" value="SAM-DEPENDENT METHYLTRANSFERASE RSMI, CONSERVED SITE"/>
    <property type="match status" value="1"/>
</dbReference>
<feature type="compositionally biased region" description="Polar residues" evidence="2">
    <location>
        <begin position="553"/>
        <end position="566"/>
    </location>
</feature>
<feature type="compositionally biased region" description="Basic and acidic residues" evidence="2">
    <location>
        <begin position="987"/>
        <end position="1000"/>
    </location>
</feature>
<feature type="region of interest" description="Disordered" evidence="2">
    <location>
        <begin position="550"/>
        <end position="584"/>
    </location>
</feature>
<feature type="region of interest" description="Disordered" evidence="2">
    <location>
        <begin position="915"/>
        <end position="936"/>
    </location>
</feature>
<proteinExistence type="predicted"/>
<protein>
    <submittedName>
        <fullName evidence="3">Uncharacterized protein</fullName>
    </submittedName>
</protein>
<feature type="compositionally biased region" description="Basic residues" evidence="2">
    <location>
        <begin position="915"/>
        <end position="926"/>
    </location>
</feature>
<organism evidence="3 4">
    <name type="scientific">Euplotes crassus</name>
    <dbReference type="NCBI Taxonomy" id="5936"/>
    <lineage>
        <taxon>Eukaryota</taxon>
        <taxon>Sar</taxon>
        <taxon>Alveolata</taxon>
        <taxon>Ciliophora</taxon>
        <taxon>Intramacronucleata</taxon>
        <taxon>Spirotrichea</taxon>
        <taxon>Hypotrichia</taxon>
        <taxon>Euplotida</taxon>
        <taxon>Euplotidae</taxon>
        <taxon>Moneuplotes</taxon>
    </lineage>
</organism>
<accession>A0AAD2DAY5</accession>
<feature type="compositionally biased region" description="Polar residues" evidence="2">
    <location>
        <begin position="247"/>
        <end position="261"/>
    </location>
</feature>
<evidence type="ECO:0000256" key="1">
    <source>
        <dbReference type="ARBA" id="ARBA00023054"/>
    </source>
</evidence>
<gene>
    <name evidence="3" type="ORF">ECRASSUSDP1_LOCUS29343</name>
</gene>
<feature type="compositionally biased region" description="Polar residues" evidence="2">
    <location>
        <begin position="839"/>
        <end position="862"/>
    </location>
</feature>
<dbReference type="PANTHER" id="PTHR34894:SF5">
    <property type="entry name" value="EF-HAND DOMAIN-CONTAINING PROTEIN"/>
    <property type="match status" value="1"/>
</dbReference>
<dbReference type="Pfam" id="PF10211">
    <property type="entry name" value="Ax_dynein_light"/>
    <property type="match status" value="1"/>
</dbReference>
<feature type="region of interest" description="Disordered" evidence="2">
    <location>
        <begin position="381"/>
        <end position="407"/>
    </location>
</feature>
<dbReference type="Proteomes" id="UP001295684">
    <property type="component" value="Unassembled WGS sequence"/>
</dbReference>
<evidence type="ECO:0000313" key="4">
    <source>
        <dbReference type="Proteomes" id="UP001295684"/>
    </source>
</evidence>
<feature type="region of interest" description="Disordered" evidence="2">
    <location>
        <begin position="1147"/>
        <end position="1170"/>
    </location>
</feature>
<feature type="compositionally biased region" description="Basic and acidic residues" evidence="2">
    <location>
        <begin position="959"/>
        <end position="969"/>
    </location>
</feature>
<dbReference type="InterPro" id="IPR019347">
    <property type="entry name" value="Axonemal_dynein_light_chain"/>
</dbReference>
<comment type="caution">
    <text evidence="3">The sequence shown here is derived from an EMBL/GenBank/DDBJ whole genome shotgun (WGS) entry which is preliminary data.</text>
</comment>
<feature type="region of interest" description="Disordered" evidence="2">
    <location>
        <begin position="232"/>
        <end position="281"/>
    </location>
</feature>
<keyword evidence="4" id="KW-1185">Reference proteome</keyword>
<feature type="region of interest" description="Disordered" evidence="2">
    <location>
        <begin position="959"/>
        <end position="1000"/>
    </location>
</feature>
<evidence type="ECO:0000256" key="2">
    <source>
        <dbReference type="SAM" id="MobiDB-lite"/>
    </source>
</evidence>
<reference evidence="3" key="1">
    <citation type="submission" date="2023-07" db="EMBL/GenBank/DDBJ databases">
        <authorList>
            <consortium name="AG Swart"/>
            <person name="Singh M."/>
            <person name="Singh A."/>
            <person name="Seah K."/>
            <person name="Emmerich C."/>
        </authorList>
    </citation>
    <scope>NUCLEOTIDE SEQUENCE</scope>
    <source>
        <strain evidence="3">DP1</strain>
    </source>
</reference>
<evidence type="ECO:0000313" key="3">
    <source>
        <dbReference type="EMBL" id="CAI2387709.1"/>
    </source>
</evidence>
<dbReference type="GO" id="GO:0005737">
    <property type="term" value="C:cytoplasm"/>
    <property type="evidence" value="ECO:0007669"/>
    <property type="project" value="UniProtKB-ARBA"/>
</dbReference>